<evidence type="ECO:0000256" key="2">
    <source>
        <dbReference type="SAM" id="MobiDB-lite"/>
    </source>
</evidence>
<protein>
    <recommendedName>
        <fullName evidence="5">6-phosphogluconolactonase</fullName>
    </recommendedName>
</protein>
<dbReference type="SUPFAM" id="SSF51004">
    <property type="entry name" value="C-terminal (heme d1) domain of cytochrome cd1-nitrite reductase"/>
    <property type="match status" value="1"/>
</dbReference>
<dbReference type="Gene3D" id="2.130.10.10">
    <property type="entry name" value="YVTN repeat-like/Quinoprotein amine dehydrogenase"/>
    <property type="match status" value="1"/>
</dbReference>
<evidence type="ECO:0000313" key="3">
    <source>
        <dbReference type="EMBL" id="KAF7721461.1"/>
    </source>
</evidence>
<evidence type="ECO:0000313" key="4">
    <source>
        <dbReference type="Proteomes" id="UP000605846"/>
    </source>
</evidence>
<reference evidence="3" key="1">
    <citation type="submission" date="2020-01" db="EMBL/GenBank/DDBJ databases">
        <title>Genome Sequencing of Three Apophysomyces-Like Fungal Strains Confirms a Novel Fungal Genus in the Mucoromycota with divergent Burkholderia-like Endosymbiotic Bacteria.</title>
        <authorList>
            <person name="Stajich J.E."/>
            <person name="Macias A.M."/>
            <person name="Carter-House D."/>
            <person name="Lovett B."/>
            <person name="Kasson L.R."/>
            <person name="Berry K."/>
            <person name="Grigoriev I."/>
            <person name="Chang Y."/>
            <person name="Spatafora J."/>
            <person name="Kasson M.T."/>
        </authorList>
    </citation>
    <scope>NUCLEOTIDE SEQUENCE</scope>
    <source>
        <strain evidence="3">NRRL A-21654</strain>
    </source>
</reference>
<dbReference type="InterPro" id="IPR015943">
    <property type="entry name" value="WD40/YVTN_repeat-like_dom_sf"/>
</dbReference>
<dbReference type="PANTHER" id="PTHR30344:SF1">
    <property type="entry name" value="6-PHOSPHOGLUCONOLACTONASE"/>
    <property type="match status" value="1"/>
</dbReference>
<gene>
    <name evidence="3" type="ORF">EC973_004663</name>
</gene>
<dbReference type="Pfam" id="PF10282">
    <property type="entry name" value="Lactonase"/>
    <property type="match status" value="1"/>
</dbReference>
<dbReference type="InterPro" id="IPR019405">
    <property type="entry name" value="Lactonase_7-beta_prop"/>
</dbReference>
<proteinExistence type="inferred from homology"/>
<organism evidence="3 4">
    <name type="scientific">Apophysomyces ossiformis</name>
    <dbReference type="NCBI Taxonomy" id="679940"/>
    <lineage>
        <taxon>Eukaryota</taxon>
        <taxon>Fungi</taxon>
        <taxon>Fungi incertae sedis</taxon>
        <taxon>Mucoromycota</taxon>
        <taxon>Mucoromycotina</taxon>
        <taxon>Mucoromycetes</taxon>
        <taxon>Mucorales</taxon>
        <taxon>Mucorineae</taxon>
        <taxon>Mucoraceae</taxon>
        <taxon>Apophysomyces</taxon>
    </lineage>
</organism>
<feature type="compositionally biased region" description="Basic and acidic residues" evidence="2">
    <location>
        <begin position="138"/>
        <end position="158"/>
    </location>
</feature>
<dbReference type="PANTHER" id="PTHR30344">
    <property type="entry name" value="6-PHOSPHOGLUCONOLACTONASE-RELATED"/>
    <property type="match status" value="1"/>
</dbReference>
<name>A0A8H7BPY0_9FUNG</name>
<dbReference type="InterPro" id="IPR011048">
    <property type="entry name" value="Haem_d1_sf"/>
</dbReference>
<dbReference type="AlphaFoldDB" id="A0A8H7BPY0"/>
<keyword evidence="4" id="KW-1185">Reference proteome</keyword>
<comment type="caution">
    <text evidence="3">The sequence shown here is derived from an EMBL/GenBank/DDBJ whole genome shotgun (WGS) entry which is preliminary data.</text>
</comment>
<dbReference type="InterPro" id="IPR050282">
    <property type="entry name" value="Cycloisomerase_2"/>
</dbReference>
<evidence type="ECO:0000256" key="1">
    <source>
        <dbReference type="ARBA" id="ARBA00005564"/>
    </source>
</evidence>
<dbReference type="OrthoDB" id="9972196at2759"/>
<accession>A0A8H7BPY0</accession>
<dbReference type="EMBL" id="JABAYA010000263">
    <property type="protein sequence ID" value="KAF7721461.1"/>
    <property type="molecule type" value="Genomic_DNA"/>
</dbReference>
<dbReference type="GO" id="GO:0017057">
    <property type="term" value="F:6-phosphogluconolactonase activity"/>
    <property type="evidence" value="ECO:0007669"/>
    <property type="project" value="TreeGrafter"/>
</dbReference>
<dbReference type="GO" id="GO:0005829">
    <property type="term" value="C:cytosol"/>
    <property type="evidence" value="ECO:0007669"/>
    <property type="project" value="TreeGrafter"/>
</dbReference>
<dbReference type="Proteomes" id="UP000605846">
    <property type="component" value="Unassembled WGS sequence"/>
</dbReference>
<comment type="similarity">
    <text evidence="1">Belongs to the cycloisomerase 2 family.</text>
</comment>
<evidence type="ECO:0008006" key="5">
    <source>
        <dbReference type="Google" id="ProtNLM"/>
    </source>
</evidence>
<sequence length="333" mass="36923">MSDIRTVYVSGYTDGKSEGIYKYEFDSNTGQLSQCRLAAEPCKHPSYFALDPTKQRLYAVNEVVEYEGENTGYVSAYERRENGSLSLIGQQPSGGEHPCYAVLDRKSQWLLVANYTGGNVASMPLEPTLGKPRVSRHDKKETGAVSARQEKPHAHSIDFHPSDDTWAFSMDLGCDVAVTYRLDNQTGTLTPNSTFAFPDGTGPRHLVFSPIDSSVAYVVGELSNMIFGLKFSNGEFTEIQRIDGLPQDFEGENLASEIDITPNGKFLYASMRGHDSIAIYRIDKESGRLTLVDRPSSGGEHPRHFTIDPSGQYLLVGNMVRMFLVTCENTFNN</sequence>
<feature type="region of interest" description="Disordered" evidence="2">
    <location>
        <begin position="124"/>
        <end position="158"/>
    </location>
</feature>